<evidence type="ECO:0000313" key="2">
    <source>
        <dbReference type="Proteomes" id="UP000226045"/>
    </source>
</evidence>
<reference evidence="1 2" key="1">
    <citation type="submission" date="2017-04" db="EMBL/GenBank/DDBJ databases">
        <title>The genome sequence of mycobacteriophage Shandong1.</title>
        <authorList>
            <person name="Fan X."/>
            <person name="Zhao Z."/>
            <person name="Zhao K."/>
            <person name="Song S."/>
            <person name="Li J."/>
            <person name="Xie J."/>
        </authorList>
    </citation>
    <scope>NUCLEOTIDE SEQUENCE [LARGE SCALE GENOMIC DNA]</scope>
</reference>
<protein>
    <submittedName>
        <fullName evidence="1">Uncharacterized protein</fullName>
    </submittedName>
</protein>
<keyword evidence="2" id="KW-1185">Reference proteome</keyword>
<proteinExistence type="predicted"/>
<dbReference type="InterPro" id="IPR055850">
    <property type="entry name" value="DUF7427"/>
</dbReference>
<dbReference type="GeneID" id="60322947"/>
<sequence length="75" mass="8451">MRCSDKAWLALGVGVAVYEVSCPHGELLSEGVDRYLARRKWTTRVVVVGLAAHLLNLIPHQVDPLTQLSRFKRRP</sequence>
<dbReference type="EMBL" id="KY945355">
    <property type="protein sequence ID" value="ARQ95476.1"/>
    <property type="molecule type" value="Genomic_DNA"/>
</dbReference>
<evidence type="ECO:0000313" key="1">
    <source>
        <dbReference type="EMBL" id="ARQ95476.1"/>
    </source>
</evidence>
<dbReference type="Pfam" id="PF24202">
    <property type="entry name" value="DUF7427"/>
    <property type="match status" value="1"/>
</dbReference>
<dbReference type="RefSeq" id="YP_009951509.1">
    <property type="nucleotide sequence ID" value="NC_051602.1"/>
</dbReference>
<dbReference type="KEGG" id="vg:60322947"/>
<name>A0A1X9SHC8_9CAUD</name>
<accession>A0A1X9SHC8</accession>
<organism evidence="1 2">
    <name type="scientific">Mycobacterium phage Shandong1</name>
    <dbReference type="NCBI Taxonomy" id="1983447"/>
    <lineage>
        <taxon>Viruses</taxon>
        <taxon>Duplodnaviria</taxon>
        <taxon>Heunggongvirae</taxon>
        <taxon>Uroviricota</taxon>
        <taxon>Caudoviricetes</taxon>
        <taxon>Weiservirinae</taxon>
        <taxon>Unicornvirus</taxon>
        <taxon>Unicornvirus shandong1</taxon>
    </lineage>
</organism>
<dbReference type="Proteomes" id="UP000226045">
    <property type="component" value="Segment"/>
</dbReference>